<dbReference type="Gene3D" id="3.40.50.300">
    <property type="entry name" value="P-loop containing nucleotide triphosphate hydrolases"/>
    <property type="match status" value="1"/>
</dbReference>
<dbReference type="PROSITE" id="PS00211">
    <property type="entry name" value="ABC_TRANSPORTER_1"/>
    <property type="match status" value="1"/>
</dbReference>
<dbReference type="GO" id="GO:0005524">
    <property type="term" value="F:ATP binding"/>
    <property type="evidence" value="ECO:0007669"/>
    <property type="project" value="UniProtKB-KW"/>
</dbReference>
<reference evidence="5" key="1">
    <citation type="submission" date="2016-02" db="EMBL/GenBank/DDBJ databases">
        <authorList>
            <person name="Wibberg D."/>
        </authorList>
    </citation>
    <scope>NUCLEOTIDE SEQUENCE [LARGE SCALE GENOMIC DNA]</scope>
</reference>
<dbReference type="PROSITE" id="PS50893">
    <property type="entry name" value="ABC_TRANSPORTER_2"/>
    <property type="match status" value="1"/>
</dbReference>
<dbReference type="SMART" id="SM00382">
    <property type="entry name" value="AAA"/>
    <property type="match status" value="1"/>
</dbReference>
<dbReference type="PANTHER" id="PTHR43790">
    <property type="entry name" value="CARBOHYDRATE TRANSPORT ATP-BINDING PROTEIN MG119-RELATED"/>
    <property type="match status" value="1"/>
</dbReference>
<proteinExistence type="predicted"/>
<keyword evidence="2 4" id="KW-0067">ATP-binding</keyword>
<dbReference type="CDD" id="cd03216">
    <property type="entry name" value="ABC_Carb_Monos_I"/>
    <property type="match status" value="1"/>
</dbReference>
<dbReference type="SUPFAM" id="SSF52540">
    <property type="entry name" value="P-loop containing nucleoside triphosphate hydrolases"/>
    <property type="match status" value="1"/>
</dbReference>
<evidence type="ECO:0000313" key="4">
    <source>
        <dbReference type="EMBL" id="SBW17834.1"/>
    </source>
</evidence>
<dbReference type="InterPro" id="IPR003439">
    <property type="entry name" value="ABC_transporter-like_ATP-bd"/>
</dbReference>
<evidence type="ECO:0000313" key="5">
    <source>
        <dbReference type="Proteomes" id="UP000199013"/>
    </source>
</evidence>
<feature type="domain" description="ABC transporter" evidence="3">
    <location>
        <begin position="8"/>
        <end position="249"/>
    </location>
</feature>
<evidence type="ECO:0000259" key="3">
    <source>
        <dbReference type="PROSITE" id="PS50893"/>
    </source>
</evidence>
<dbReference type="Pfam" id="PF00005">
    <property type="entry name" value="ABC_tran"/>
    <property type="match status" value="1"/>
</dbReference>
<dbReference type="InterPro" id="IPR050107">
    <property type="entry name" value="ABC_carbohydrate_import_ATPase"/>
</dbReference>
<dbReference type="Proteomes" id="UP000199013">
    <property type="component" value="Unassembled WGS sequence"/>
</dbReference>
<organism evidence="4 5">
    <name type="scientific">Candidatus Protofrankia californiensis</name>
    <dbReference type="NCBI Taxonomy" id="1839754"/>
    <lineage>
        <taxon>Bacteria</taxon>
        <taxon>Bacillati</taxon>
        <taxon>Actinomycetota</taxon>
        <taxon>Actinomycetes</taxon>
        <taxon>Frankiales</taxon>
        <taxon>Frankiaceae</taxon>
        <taxon>Protofrankia</taxon>
    </lineage>
</organism>
<keyword evidence="5" id="KW-1185">Reference proteome</keyword>
<accession>A0A1C3NTI0</accession>
<protein>
    <submittedName>
        <fullName evidence="4">ABC transport protein, ATP-binding protein</fullName>
    </submittedName>
</protein>
<evidence type="ECO:0000256" key="2">
    <source>
        <dbReference type="ARBA" id="ARBA00022840"/>
    </source>
</evidence>
<name>A0A1C3NTI0_9ACTN</name>
<evidence type="ECO:0000256" key="1">
    <source>
        <dbReference type="ARBA" id="ARBA00022741"/>
    </source>
</evidence>
<dbReference type="GO" id="GO:0016887">
    <property type="term" value="F:ATP hydrolysis activity"/>
    <property type="evidence" value="ECO:0007669"/>
    <property type="project" value="InterPro"/>
</dbReference>
<dbReference type="InterPro" id="IPR017871">
    <property type="entry name" value="ABC_transporter-like_CS"/>
</dbReference>
<sequence length="259" mass="27538">MRSEGAILAARNVSKRFGGLYAVCDVSLDVRPGEVVCLLGDNGAGKSTLIKMLTGVTTPTSGELVVDGKPTVFSSPREARDAGIAAVQQFGGTVPLMSVSRNFFLGAELTRGWGPFKRMDLDQAGRIAVQHLAEMGLTRLTDANRLVGSLSGGERQALAIARAMYFGARVLILDEPTAALGVKEATTVLRLVKRTAERGIGVVLVTHNATHAIHVGDRFVVLIHGAVAADFRRGERSRNELINLMAGGEELEHLEAALL</sequence>
<dbReference type="AlphaFoldDB" id="A0A1C3NTI0"/>
<dbReference type="InterPro" id="IPR003593">
    <property type="entry name" value="AAA+_ATPase"/>
</dbReference>
<dbReference type="EMBL" id="FLUV01000164">
    <property type="protein sequence ID" value="SBW17834.1"/>
    <property type="molecule type" value="Genomic_DNA"/>
</dbReference>
<gene>
    <name evidence="4" type="ORF">FDG2_0391</name>
</gene>
<dbReference type="InterPro" id="IPR027417">
    <property type="entry name" value="P-loop_NTPase"/>
</dbReference>
<keyword evidence="1" id="KW-0547">Nucleotide-binding</keyword>
<dbReference type="PANTHER" id="PTHR43790:SF8">
    <property type="entry name" value="SUGAR ABC TRANSPORTER ATP-BINDING PROTEIN"/>
    <property type="match status" value="1"/>
</dbReference>